<name>A0ABW3J5F9_9FLAO</name>
<evidence type="ECO:0000313" key="13">
    <source>
        <dbReference type="Proteomes" id="UP001597051"/>
    </source>
</evidence>
<dbReference type="Pfam" id="PF07715">
    <property type="entry name" value="Plug"/>
    <property type="match status" value="1"/>
</dbReference>
<dbReference type="InterPro" id="IPR008969">
    <property type="entry name" value="CarboxyPept-like_regulatory"/>
</dbReference>
<keyword evidence="3 7" id="KW-1134">Transmembrane beta strand</keyword>
<accession>A0ABW3J5F9</accession>
<dbReference type="Pfam" id="PF13715">
    <property type="entry name" value="CarbopepD_reg_2"/>
    <property type="match status" value="1"/>
</dbReference>
<comment type="similarity">
    <text evidence="7">Belongs to the TonB-dependent receptor family.</text>
</comment>
<dbReference type="EMBL" id="JBHTIZ010000046">
    <property type="protein sequence ID" value="MFD0985346.1"/>
    <property type="molecule type" value="Genomic_DNA"/>
</dbReference>
<protein>
    <submittedName>
        <fullName evidence="12">TonB-dependent receptor domain-containing protein</fullName>
    </submittedName>
</protein>
<evidence type="ECO:0000256" key="4">
    <source>
        <dbReference type="ARBA" id="ARBA00022692"/>
    </source>
</evidence>
<feature type="region of interest" description="Disordered" evidence="8">
    <location>
        <begin position="802"/>
        <end position="824"/>
    </location>
</feature>
<evidence type="ECO:0000259" key="10">
    <source>
        <dbReference type="Pfam" id="PF07715"/>
    </source>
</evidence>
<feature type="compositionally biased region" description="Basic and acidic residues" evidence="8">
    <location>
        <begin position="803"/>
        <end position="816"/>
    </location>
</feature>
<comment type="subcellular location">
    <subcellularLocation>
        <location evidence="1 7">Cell outer membrane</location>
        <topology evidence="1 7">Multi-pass membrane protein</topology>
    </subcellularLocation>
</comment>
<keyword evidence="9" id="KW-0732">Signal</keyword>
<evidence type="ECO:0000256" key="6">
    <source>
        <dbReference type="ARBA" id="ARBA00023237"/>
    </source>
</evidence>
<dbReference type="InterPro" id="IPR039426">
    <property type="entry name" value="TonB-dep_rcpt-like"/>
</dbReference>
<feature type="domain" description="Outer membrane protein beta-barrel" evidence="11">
    <location>
        <begin position="380"/>
        <end position="798"/>
    </location>
</feature>
<dbReference type="SUPFAM" id="SSF56935">
    <property type="entry name" value="Porins"/>
    <property type="match status" value="1"/>
</dbReference>
<reference evidence="13" key="1">
    <citation type="journal article" date="2019" name="Int. J. Syst. Evol. Microbiol.">
        <title>The Global Catalogue of Microorganisms (GCM) 10K type strain sequencing project: providing services to taxonomists for standard genome sequencing and annotation.</title>
        <authorList>
            <consortium name="The Broad Institute Genomics Platform"/>
            <consortium name="The Broad Institute Genome Sequencing Center for Infectious Disease"/>
            <person name="Wu L."/>
            <person name="Ma J."/>
        </authorList>
    </citation>
    <scope>NUCLEOTIDE SEQUENCE [LARGE SCALE GENOMIC DNA]</scope>
    <source>
        <strain evidence="13">CECT 7649</strain>
    </source>
</reference>
<evidence type="ECO:0000256" key="8">
    <source>
        <dbReference type="SAM" id="MobiDB-lite"/>
    </source>
</evidence>
<keyword evidence="12" id="KW-0675">Receptor</keyword>
<feature type="domain" description="TonB-dependent receptor plug" evidence="10">
    <location>
        <begin position="149"/>
        <end position="225"/>
    </location>
</feature>
<keyword evidence="4 7" id="KW-0812">Transmembrane</keyword>
<dbReference type="Gene3D" id="2.170.130.10">
    <property type="entry name" value="TonB-dependent receptor, plug domain"/>
    <property type="match status" value="1"/>
</dbReference>
<dbReference type="Gene3D" id="2.60.40.1120">
    <property type="entry name" value="Carboxypeptidase-like, regulatory domain"/>
    <property type="match status" value="1"/>
</dbReference>
<feature type="chain" id="PRO_5045772161" evidence="9">
    <location>
        <begin position="22"/>
        <end position="824"/>
    </location>
</feature>
<organism evidence="12 13">
    <name type="scientific">Flavobacterium myungsuense</name>
    <dbReference type="NCBI Taxonomy" id="651823"/>
    <lineage>
        <taxon>Bacteria</taxon>
        <taxon>Pseudomonadati</taxon>
        <taxon>Bacteroidota</taxon>
        <taxon>Flavobacteriia</taxon>
        <taxon>Flavobacteriales</taxon>
        <taxon>Flavobacteriaceae</taxon>
        <taxon>Flavobacterium</taxon>
    </lineage>
</organism>
<dbReference type="InterPro" id="IPR037066">
    <property type="entry name" value="Plug_dom_sf"/>
</dbReference>
<evidence type="ECO:0000256" key="1">
    <source>
        <dbReference type="ARBA" id="ARBA00004571"/>
    </source>
</evidence>
<evidence type="ECO:0000256" key="7">
    <source>
        <dbReference type="PROSITE-ProRule" id="PRU01360"/>
    </source>
</evidence>
<dbReference type="PANTHER" id="PTHR40980:SF4">
    <property type="entry name" value="TONB-DEPENDENT RECEPTOR-LIKE BETA-BARREL DOMAIN-CONTAINING PROTEIN"/>
    <property type="match status" value="1"/>
</dbReference>
<dbReference type="SUPFAM" id="SSF49464">
    <property type="entry name" value="Carboxypeptidase regulatory domain-like"/>
    <property type="match status" value="1"/>
</dbReference>
<dbReference type="PANTHER" id="PTHR40980">
    <property type="entry name" value="PLUG DOMAIN-CONTAINING PROTEIN"/>
    <property type="match status" value="1"/>
</dbReference>
<keyword evidence="13" id="KW-1185">Reference proteome</keyword>
<gene>
    <name evidence="12" type="ORF">ACFQ0S_12765</name>
</gene>
<evidence type="ECO:0000256" key="3">
    <source>
        <dbReference type="ARBA" id="ARBA00022452"/>
    </source>
</evidence>
<evidence type="ECO:0000256" key="5">
    <source>
        <dbReference type="ARBA" id="ARBA00023136"/>
    </source>
</evidence>
<sequence length="824" mass="92929">MKNPNYLFLAFLFLFSISLFAQNSDKLKTINIKGIVIEKVSKQPLEYATITFLNTSNLKTIAGGITNNKGEFTIATVPGVYTIKIEFISFRPTEIINKKLSENTNLGIIVLEEDATQLNQVEIRAEKSTVEIKLDKKVYNVGQDLMVKGGTVSDVLDNIPSVTVDVEGNVSLRGNNNVRILIDGRPSVAINIAEALRLIPADAIDKVEVITNPSARYDAEGGGGILNIILKKGKNNGVNGILILSAGTPENTGASGNINVRSEFSNIFATLGYNKRNNPGNTEVNQENFNPDGSFKSYVEERRTNNRKSEGFNGIMGIELYLNKSTTWINTLTLRNNNGDNPENIFFSITNADNSFIKTSRFNDLFRSSQDVEYATNFIKTFKKEGAKLTIDASFSQNRDKNNSNIFGNQIVPIFNFISSERTTNLQSQNRNLIQSDYVLPIGKNSQFEAGFRGNYLTLNTDFKVEEDVLGNNNFTINSNFTNIFEYVENVSALYSQFGSKINKFSYLFGLRFENSNIEVNQITLQDFNAKKYTNFFPSAFFTYEIKEGSSVSINYSKRITRPRDLFINPFSQYSSNINLFQGNPDLNPSLSDAFDLGYLKKWGKTTLSTSLYINRTSDAFQIVRKERGDLINGIPVIINTPFNLATDDKIGFEFTLNYSPYKWWRLNTNFNFFSNKTDGSYTYIKASNEIETINFNNSSSTWFARITSKVTLPYKIDFQTNGTYNAPQKVAQGTNKGVASMNLAFSKDILKDKGTLSFTVNDVFNSRKRINALRLPNVNSDMEMQWRERQLTLSFTYRFNKQKGDKEKSQKRENDSGGEDFQG</sequence>
<comment type="caution">
    <text evidence="12">The sequence shown here is derived from an EMBL/GenBank/DDBJ whole genome shotgun (WGS) entry which is preliminary data.</text>
</comment>
<keyword evidence="6 7" id="KW-0998">Cell outer membrane</keyword>
<dbReference type="InterPro" id="IPR041700">
    <property type="entry name" value="OMP_b-brl_3"/>
</dbReference>
<evidence type="ECO:0000259" key="11">
    <source>
        <dbReference type="Pfam" id="PF14905"/>
    </source>
</evidence>
<dbReference type="InterPro" id="IPR036942">
    <property type="entry name" value="Beta-barrel_TonB_sf"/>
</dbReference>
<dbReference type="Proteomes" id="UP001597051">
    <property type="component" value="Unassembled WGS sequence"/>
</dbReference>
<feature type="signal peptide" evidence="9">
    <location>
        <begin position="1"/>
        <end position="21"/>
    </location>
</feature>
<dbReference type="Gene3D" id="2.40.170.20">
    <property type="entry name" value="TonB-dependent receptor, beta-barrel domain"/>
    <property type="match status" value="1"/>
</dbReference>
<dbReference type="RefSeq" id="WP_379759473.1">
    <property type="nucleotide sequence ID" value="NZ_JBHSYB010000067.1"/>
</dbReference>
<dbReference type="Pfam" id="PF14905">
    <property type="entry name" value="OMP_b-brl_3"/>
    <property type="match status" value="1"/>
</dbReference>
<evidence type="ECO:0000313" key="12">
    <source>
        <dbReference type="EMBL" id="MFD0985346.1"/>
    </source>
</evidence>
<proteinExistence type="inferred from homology"/>
<keyword evidence="5 7" id="KW-0472">Membrane</keyword>
<evidence type="ECO:0000256" key="2">
    <source>
        <dbReference type="ARBA" id="ARBA00022448"/>
    </source>
</evidence>
<evidence type="ECO:0000256" key="9">
    <source>
        <dbReference type="SAM" id="SignalP"/>
    </source>
</evidence>
<keyword evidence="2 7" id="KW-0813">Transport</keyword>
<dbReference type="PROSITE" id="PS52016">
    <property type="entry name" value="TONB_DEPENDENT_REC_3"/>
    <property type="match status" value="1"/>
</dbReference>
<dbReference type="InterPro" id="IPR012910">
    <property type="entry name" value="Plug_dom"/>
</dbReference>